<evidence type="ECO:0000313" key="1">
    <source>
        <dbReference type="EMBL" id="CAB3790543.1"/>
    </source>
</evidence>
<dbReference type="Pfam" id="PF10711">
    <property type="entry name" value="DUF2513"/>
    <property type="match status" value="1"/>
</dbReference>
<sequence length="95" mass="10798">MSYPRPEEIVKRDMNLALAILKTLEENKSPHLSGFDIESALKEAFDVSNRGVWYQLNLLADANLVRSMGSDWRLTWDGHEFLKSAVPIPSKRPEG</sequence>
<accession>A0A6S7BMT0</accession>
<name>A0A6S7BMT0_9BURK</name>
<keyword evidence="2" id="KW-1185">Reference proteome</keyword>
<dbReference type="EMBL" id="CADIKM010000012">
    <property type="protein sequence ID" value="CAB3790543.1"/>
    <property type="molecule type" value="Genomic_DNA"/>
</dbReference>
<dbReference type="InterPro" id="IPR019650">
    <property type="entry name" value="DUF2513"/>
</dbReference>
<dbReference type="InterPro" id="IPR036390">
    <property type="entry name" value="WH_DNA-bd_sf"/>
</dbReference>
<dbReference type="SUPFAM" id="SSF46785">
    <property type="entry name" value="Winged helix' DNA-binding domain"/>
    <property type="match status" value="1"/>
</dbReference>
<evidence type="ECO:0000313" key="2">
    <source>
        <dbReference type="Proteomes" id="UP000494115"/>
    </source>
</evidence>
<dbReference type="AlphaFoldDB" id="A0A6S7BMT0"/>
<gene>
    <name evidence="1" type="ORF">LMG28138_03009</name>
</gene>
<protein>
    <submittedName>
        <fullName evidence="1">Uncharacterized protein</fullName>
    </submittedName>
</protein>
<dbReference type="Proteomes" id="UP000494115">
    <property type="component" value="Unassembled WGS sequence"/>
</dbReference>
<proteinExistence type="predicted"/>
<organism evidence="1 2">
    <name type="scientific">Pararobbsia alpina</name>
    <dbReference type="NCBI Taxonomy" id="621374"/>
    <lineage>
        <taxon>Bacteria</taxon>
        <taxon>Pseudomonadati</taxon>
        <taxon>Pseudomonadota</taxon>
        <taxon>Betaproteobacteria</taxon>
        <taxon>Burkholderiales</taxon>
        <taxon>Burkholderiaceae</taxon>
        <taxon>Pararobbsia</taxon>
    </lineage>
</organism>
<reference evidence="1 2" key="1">
    <citation type="submission" date="2020-04" db="EMBL/GenBank/DDBJ databases">
        <authorList>
            <person name="De Canck E."/>
        </authorList>
    </citation>
    <scope>NUCLEOTIDE SEQUENCE [LARGE SCALE GENOMIC DNA]</scope>
    <source>
        <strain evidence="1 2">LMG 28138</strain>
    </source>
</reference>